<name>A0A0K2TQQ7_LEPSM</name>
<feature type="transmembrane region" description="Helical" evidence="1">
    <location>
        <begin position="7"/>
        <end position="28"/>
    </location>
</feature>
<organism evidence="2">
    <name type="scientific">Lepeophtheirus salmonis</name>
    <name type="common">Salmon louse</name>
    <name type="synonym">Caligus salmonis</name>
    <dbReference type="NCBI Taxonomy" id="72036"/>
    <lineage>
        <taxon>Eukaryota</taxon>
        <taxon>Metazoa</taxon>
        <taxon>Ecdysozoa</taxon>
        <taxon>Arthropoda</taxon>
        <taxon>Crustacea</taxon>
        <taxon>Multicrustacea</taxon>
        <taxon>Hexanauplia</taxon>
        <taxon>Copepoda</taxon>
        <taxon>Siphonostomatoida</taxon>
        <taxon>Caligidae</taxon>
        <taxon>Lepeophtheirus</taxon>
    </lineage>
</organism>
<dbReference type="EMBL" id="HACA01010646">
    <property type="protein sequence ID" value="CDW28007.1"/>
    <property type="molecule type" value="Transcribed_RNA"/>
</dbReference>
<evidence type="ECO:0000313" key="2">
    <source>
        <dbReference type="EMBL" id="CDW28007.1"/>
    </source>
</evidence>
<reference evidence="2" key="1">
    <citation type="submission" date="2014-05" db="EMBL/GenBank/DDBJ databases">
        <authorList>
            <person name="Chronopoulou M."/>
        </authorList>
    </citation>
    <scope>NUCLEOTIDE SEQUENCE</scope>
    <source>
        <tissue evidence="2">Whole organism</tissue>
    </source>
</reference>
<accession>A0A0K2TQQ7</accession>
<feature type="transmembrane region" description="Helical" evidence="1">
    <location>
        <begin position="62"/>
        <end position="79"/>
    </location>
</feature>
<keyword evidence="1" id="KW-0472">Membrane</keyword>
<protein>
    <submittedName>
        <fullName evidence="2">Uncharacterized protein</fullName>
    </submittedName>
</protein>
<evidence type="ECO:0000256" key="1">
    <source>
        <dbReference type="SAM" id="Phobius"/>
    </source>
</evidence>
<dbReference type="AlphaFoldDB" id="A0A0K2TQQ7"/>
<sequence length="80" mass="9004">IRNKSSVLLFVFHELAVTLYLRVISYLVKNIGTITTVSKNKKIYSGGNCKKLTLLLFLSKGGLPHLSCVLAYACIYNYIY</sequence>
<proteinExistence type="predicted"/>
<keyword evidence="1" id="KW-1133">Transmembrane helix</keyword>
<feature type="non-terminal residue" evidence="2">
    <location>
        <position position="1"/>
    </location>
</feature>
<keyword evidence="1" id="KW-0812">Transmembrane</keyword>